<comment type="similarity">
    <text evidence="1">Belongs to the peptidase S13 family.</text>
</comment>
<dbReference type="Gene3D" id="3.50.80.20">
    <property type="entry name" value="D-Ala-D-Ala carboxypeptidase C, peptidase S13"/>
    <property type="match status" value="1"/>
</dbReference>
<dbReference type="GO" id="GO:0000270">
    <property type="term" value="P:peptidoglycan metabolic process"/>
    <property type="evidence" value="ECO:0007669"/>
    <property type="project" value="TreeGrafter"/>
</dbReference>
<keyword evidence="3" id="KW-0645">Protease</keyword>
<sequence length="517" mass="54979">MAPDRQLKGSADRITIIDTTALQRIRAWAEALQRGSLAQNGIVALSVRRVSDGQCVFGQNEQTSLATASTLKLVSTATALATLGSTYSYTTTLEYDGTIRDSTLQGNLYLRGTGDPSLASGRFAGYPTWVQFLKSVSNSVRQAGIRRISGAVVGDASFYDDMPTPDTWPYGDLGNYYGAGLFGLNINENLYRVAFKTGPVVGVAAPVSRVDPAMPYLALTNHVTTDQPTTGDEVVIYGAPFQNTVVLEGTVPANSTDFIVKGAMPDPAYFIAYALTEQFRRDSIRVAGMPMSYRIGTSPTGVVVAGVGNDVPGNIGAGGASLTSKPLRRTEITRYLSPPMSDLARETNFQSINLYAEALLRSAAQKLTQNPPAIPARSWPASVSAMTGFWQSKGVDLAGFRPRDGSGLSTVGAMTTANLTGILAAMTREVAYPAFYASIPVVGRTGTVKNLAKNTKAAGNIRAKSGTIEGVRAYAGYFTATDGSLMCFSFMINKYAEGKYAALTPQIEKLFTLLVAL</sequence>
<protein>
    <submittedName>
        <fullName evidence="3">D-alanyl-D-alanine carboxypeptidase/D-alanyl-D-alanine-endopeptidase</fullName>
        <ecNumber evidence="3">3.4.16.4</ecNumber>
    </submittedName>
</protein>
<evidence type="ECO:0000313" key="4">
    <source>
        <dbReference type="Proteomes" id="UP000664795"/>
    </source>
</evidence>
<dbReference type="Pfam" id="PF02113">
    <property type="entry name" value="Peptidase_S13"/>
    <property type="match status" value="2"/>
</dbReference>
<accession>A0A939GB31</accession>
<dbReference type="InterPro" id="IPR012338">
    <property type="entry name" value="Beta-lactam/transpept-like"/>
</dbReference>
<proteinExistence type="inferred from homology"/>
<keyword evidence="4" id="KW-1185">Reference proteome</keyword>
<evidence type="ECO:0000256" key="1">
    <source>
        <dbReference type="ARBA" id="ARBA00006096"/>
    </source>
</evidence>
<dbReference type="EC" id="3.4.16.4" evidence="3"/>
<dbReference type="GO" id="GO:0006508">
    <property type="term" value="P:proteolysis"/>
    <property type="evidence" value="ECO:0007669"/>
    <property type="project" value="InterPro"/>
</dbReference>
<reference evidence="3 4" key="1">
    <citation type="submission" date="2021-03" db="EMBL/GenBank/DDBJ databases">
        <title>Fibrella sp. HMF5036 genome sequencing and assembly.</title>
        <authorList>
            <person name="Kang H."/>
            <person name="Kim H."/>
            <person name="Bae S."/>
            <person name="Joh K."/>
        </authorList>
    </citation>
    <scope>NUCLEOTIDE SEQUENCE [LARGE SCALE GENOMIC DNA]</scope>
    <source>
        <strain evidence="3 4">HMF5036</strain>
    </source>
</reference>
<dbReference type="SUPFAM" id="SSF56601">
    <property type="entry name" value="beta-lactamase/transpeptidase-like"/>
    <property type="match status" value="1"/>
</dbReference>
<evidence type="ECO:0000256" key="2">
    <source>
        <dbReference type="ARBA" id="ARBA00022801"/>
    </source>
</evidence>
<dbReference type="NCBIfam" id="TIGR00666">
    <property type="entry name" value="PBP4"/>
    <property type="match status" value="1"/>
</dbReference>
<keyword evidence="3" id="KW-0121">Carboxypeptidase</keyword>
<dbReference type="Gene3D" id="3.40.710.10">
    <property type="entry name" value="DD-peptidase/beta-lactamase superfamily"/>
    <property type="match status" value="1"/>
</dbReference>
<name>A0A939GB31_9BACT</name>
<dbReference type="PANTHER" id="PTHR30023:SF0">
    <property type="entry name" value="PENICILLIN-SENSITIVE CARBOXYPEPTIDASE A"/>
    <property type="match status" value="1"/>
</dbReference>
<dbReference type="AlphaFoldDB" id="A0A939GB31"/>
<organism evidence="3 4">
    <name type="scientific">Fibrella aquatilis</name>
    <dbReference type="NCBI Taxonomy" id="2817059"/>
    <lineage>
        <taxon>Bacteria</taxon>
        <taxon>Pseudomonadati</taxon>
        <taxon>Bacteroidota</taxon>
        <taxon>Cytophagia</taxon>
        <taxon>Cytophagales</taxon>
        <taxon>Spirosomataceae</taxon>
        <taxon>Fibrella</taxon>
    </lineage>
</organism>
<dbReference type="InterPro" id="IPR000667">
    <property type="entry name" value="Peptidase_S13"/>
</dbReference>
<evidence type="ECO:0000313" key="3">
    <source>
        <dbReference type="EMBL" id="MBO0934280.1"/>
    </source>
</evidence>
<gene>
    <name evidence="3" type="primary">dacB</name>
    <name evidence="3" type="ORF">J2I48_24950</name>
</gene>
<dbReference type="PANTHER" id="PTHR30023">
    <property type="entry name" value="D-ALANYL-D-ALANINE CARBOXYPEPTIDASE"/>
    <property type="match status" value="1"/>
</dbReference>
<comment type="caution">
    <text evidence="3">The sequence shown here is derived from an EMBL/GenBank/DDBJ whole genome shotgun (WGS) entry which is preliminary data.</text>
</comment>
<dbReference type="EMBL" id="JAFMYU010000029">
    <property type="protein sequence ID" value="MBO0934280.1"/>
    <property type="molecule type" value="Genomic_DNA"/>
</dbReference>
<dbReference type="GO" id="GO:0009002">
    <property type="term" value="F:serine-type D-Ala-D-Ala carboxypeptidase activity"/>
    <property type="evidence" value="ECO:0007669"/>
    <property type="project" value="UniProtKB-EC"/>
</dbReference>
<keyword evidence="2 3" id="KW-0378">Hydrolase</keyword>
<dbReference type="Proteomes" id="UP000664795">
    <property type="component" value="Unassembled WGS sequence"/>
</dbReference>